<dbReference type="AlphaFoldDB" id="A0A1X9NGW2"/>
<keyword evidence="2" id="KW-0560">Oxidoreductase</keyword>
<reference evidence="3 4" key="1">
    <citation type="submission" date="2016-11" db="EMBL/GenBank/DDBJ databases">
        <title>Trade-off between light-utilization and light-protection in marine flavobacteria.</title>
        <authorList>
            <person name="Kumagai Y."/>
        </authorList>
    </citation>
    <scope>NUCLEOTIDE SEQUENCE [LARGE SCALE GENOMIC DNA]</scope>
    <source>
        <strain evidence="3 4">NBRC 107125</strain>
    </source>
</reference>
<organism evidence="3 4">
    <name type="scientific">Oceanicoccus sagamiensis</name>
    <dbReference type="NCBI Taxonomy" id="716816"/>
    <lineage>
        <taxon>Bacteria</taxon>
        <taxon>Pseudomonadati</taxon>
        <taxon>Pseudomonadota</taxon>
        <taxon>Gammaproteobacteria</taxon>
        <taxon>Cellvibrionales</taxon>
        <taxon>Spongiibacteraceae</taxon>
        <taxon>Oceanicoccus</taxon>
    </lineage>
</organism>
<dbReference type="FunFam" id="3.40.50.720:FF:000084">
    <property type="entry name" value="Short-chain dehydrogenase reductase"/>
    <property type="match status" value="1"/>
</dbReference>
<evidence type="ECO:0000313" key="4">
    <source>
        <dbReference type="Proteomes" id="UP000193450"/>
    </source>
</evidence>
<dbReference type="InterPro" id="IPR020904">
    <property type="entry name" value="Sc_DH/Rdtase_CS"/>
</dbReference>
<dbReference type="PANTHER" id="PTHR24321:SF8">
    <property type="entry name" value="ESTRADIOL 17-BETA-DEHYDROGENASE 8-RELATED"/>
    <property type="match status" value="1"/>
</dbReference>
<dbReference type="PANTHER" id="PTHR24321">
    <property type="entry name" value="DEHYDROGENASES, SHORT CHAIN"/>
    <property type="match status" value="1"/>
</dbReference>
<accession>A0A1X9NGW2</accession>
<comment type="similarity">
    <text evidence="1">Belongs to the short-chain dehydrogenases/reductases (SDR) family.</text>
</comment>
<dbReference type="Pfam" id="PF13561">
    <property type="entry name" value="adh_short_C2"/>
    <property type="match status" value="1"/>
</dbReference>
<dbReference type="PROSITE" id="PS00061">
    <property type="entry name" value="ADH_SHORT"/>
    <property type="match status" value="1"/>
</dbReference>
<evidence type="ECO:0000256" key="1">
    <source>
        <dbReference type="ARBA" id="ARBA00006484"/>
    </source>
</evidence>
<gene>
    <name evidence="3" type="ORF">BST96_16875</name>
</gene>
<protein>
    <recommendedName>
        <fullName evidence="5">Short-chain dehydrogenase</fullName>
    </recommendedName>
</protein>
<dbReference type="SUPFAM" id="SSF51735">
    <property type="entry name" value="NAD(P)-binding Rossmann-fold domains"/>
    <property type="match status" value="1"/>
</dbReference>
<sequence>MNRFDGKYVVVTGAADGIGLATATFFATQGAKVIAVDLPSSSLSSVLADYDSVIPLHQDMTAEDASQNVLAEVTARFGGLDILINNAGISPFGPLDDDNDEAWKNTFDINVAAIHKLSRACLPLLKLSAAGRVINTASLSSVVANNGMGIYTASKHAVAGLSKSMALEWGEFGITVNYLLPGAIVTGISRDVFATNPEFKAFWENKSALGRLGQPDDIAKAILFLASDDAAFISGHGLVVDGGALISA</sequence>
<name>A0A1X9NGW2_9GAMM</name>
<keyword evidence="4" id="KW-1185">Reference proteome</keyword>
<dbReference type="KEGG" id="osg:BST96_16875"/>
<dbReference type="Proteomes" id="UP000193450">
    <property type="component" value="Chromosome"/>
</dbReference>
<dbReference type="Gene3D" id="3.40.50.720">
    <property type="entry name" value="NAD(P)-binding Rossmann-like Domain"/>
    <property type="match status" value="1"/>
</dbReference>
<evidence type="ECO:0008006" key="5">
    <source>
        <dbReference type="Google" id="ProtNLM"/>
    </source>
</evidence>
<evidence type="ECO:0000313" key="3">
    <source>
        <dbReference type="EMBL" id="ARN75632.1"/>
    </source>
</evidence>
<dbReference type="GO" id="GO:0016491">
    <property type="term" value="F:oxidoreductase activity"/>
    <property type="evidence" value="ECO:0007669"/>
    <property type="project" value="UniProtKB-KW"/>
</dbReference>
<dbReference type="InterPro" id="IPR002347">
    <property type="entry name" value="SDR_fam"/>
</dbReference>
<evidence type="ECO:0000256" key="2">
    <source>
        <dbReference type="ARBA" id="ARBA00023002"/>
    </source>
</evidence>
<proteinExistence type="inferred from homology"/>
<dbReference type="PRINTS" id="PR00081">
    <property type="entry name" value="GDHRDH"/>
</dbReference>
<dbReference type="OrthoDB" id="20590at2"/>
<dbReference type="PRINTS" id="PR00080">
    <property type="entry name" value="SDRFAMILY"/>
</dbReference>
<dbReference type="CDD" id="cd05233">
    <property type="entry name" value="SDR_c"/>
    <property type="match status" value="1"/>
</dbReference>
<dbReference type="EMBL" id="CP019343">
    <property type="protein sequence ID" value="ARN75632.1"/>
    <property type="molecule type" value="Genomic_DNA"/>
</dbReference>
<dbReference type="InterPro" id="IPR036291">
    <property type="entry name" value="NAD(P)-bd_dom_sf"/>
</dbReference>
<dbReference type="STRING" id="716816.BST96_16875"/>
<dbReference type="RefSeq" id="WP_085759818.1">
    <property type="nucleotide sequence ID" value="NZ_CP019343.1"/>
</dbReference>